<dbReference type="GO" id="GO:0009307">
    <property type="term" value="P:DNA restriction-modification system"/>
    <property type="evidence" value="ECO:0007669"/>
    <property type="project" value="UniProtKB-KW"/>
</dbReference>
<dbReference type="AlphaFoldDB" id="A0A511BAA6"/>
<sequence length="199" mass="22264">MSFLSENEIEDWACEILQECGYAVTTGPDISPGGAHPERTSLSDVILTARLRTAIERLNPHLSQAARDEALLALRREDTPDVVDENRRLHGYLVDGVPVDVVREDGTQSGDRARLVDFDHPERNDFLAVRQFVVEKDEANRRPDLALFVNGLPLGVIELKSPSSETATLDSAWNQFQTYRAFIPSLFRFNEVLVISDGT</sequence>
<evidence type="ECO:0000256" key="5">
    <source>
        <dbReference type="ARBA" id="ARBA00022741"/>
    </source>
</evidence>
<dbReference type="OrthoDB" id="9758243at2"/>
<accession>A0A511BAA6</accession>
<reference evidence="12 13" key="1">
    <citation type="submission" date="2019-07" db="EMBL/GenBank/DDBJ databases">
        <title>Whole genome shotgun sequence of Gluconobacter kanchanaburiensis NBRC 103587.</title>
        <authorList>
            <person name="Hosoyama A."/>
            <person name="Uohara A."/>
            <person name="Ohji S."/>
            <person name="Ichikawa N."/>
        </authorList>
    </citation>
    <scope>NUCLEOTIDE SEQUENCE [LARGE SCALE GENOMIC DNA]</scope>
    <source>
        <strain evidence="12 13">NBRC 103587</strain>
    </source>
</reference>
<name>A0A511BAA6_9PROT</name>
<keyword evidence="10" id="KW-0238">DNA-binding</keyword>
<keyword evidence="4" id="KW-0540">Nuclease</keyword>
<dbReference type="GO" id="GO:0003677">
    <property type="term" value="F:DNA binding"/>
    <property type="evidence" value="ECO:0007669"/>
    <property type="project" value="UniProtKB-KW"/>
</dbReference>
<dbReference type="CDD" id="cd22332">
    <property type="entry name" value="HsdR_N"/>
    <property type="match status" value="1"/>
</dbReference>
<dbReference type="Pfam" id="PF04313">
    <property type="entry name" value="HSDR_N"/>
    <property type="match status" value="1"/>
</dbReference>
<keyword evidence="7" id="KW-0255">Endonuclease</keyword>
<dbReference type="InterPro" id="IPR051268">
    <property type="entry name" value="Type-I_R_enzyme_R_subunit"/>
</dbReference>
<dbReference type="GO" id="GO:0005524">
    <property type="term" value="F:ATP binding"/>
    <property type="evidence" value="ECO:0007669"/>
    <property type="project" value="UniProtKB-KW"/>
</dbReference>
<evidence type="ECO:0000256" key="9">
    <source>
        <dbReference type="ARBA" id="ARBA00022840"/>
    </source>
</evidence>
<keyword evidence="5" id="KW-0547">Nucleotide-binding</keyword>
<protein>
    <recommendedName>
        <fullName evidence="3">type I site-specific deoxyribonuclease</fullName>
        <ecNumber evidence="3">3.1.21.3</ecNumber>
    </recommendedName>
</protein>
<comment type="similarity">
    <text evidence="2">Belongs to the HsdR family.</text>
</comment>
<feature type="domain" description="Restriction endonuclease type I HsdR N-terminal" evidence="11">
    <location>
        <begin position="4"/>
        <end position="199"/>
    </location>
</feature>
<evidence type="ECO:0000256" key="2">
    <source>
        <dbReference type="ARBA" id="ARBA00008598"/>
    </source>
</evidence>
<comment type="catalytic activity">
    <reaction evidence="1">
        <text>Endonucleolytic cleavage of DNA to give random double-stranded fragments with terminal 5'-phosphates, ATP is simultaneously hydrolyzed.</text>
        <dbReference type="EC" id="3.1.21.3"/>
    </reaction>
</comment>
<keyword evidence="6" id="KW-0680">Restriction system</keyword>
<dbReference type="PANTHER" id="PTHR30195">
    <property type="entry name" value="TYPE I SITE-SPECIFIC DEOXYRIBONUCLEASE PROTEIN SUBUNIT M AND R"/>
    <property type="match status" value="1"/>
</dbReference>
<evidence type="ECO:0000256" key="7">
    <source>
        <dbReference type="ARBA" id="ARBA00022759"/>
    </source>
</evidence>
<evidence type="ECO:0000313" key="12">
    <source>
        <dbReference type="EMBL" id="GEK97355.1"/>
    </source>
</evidence>
<dbReference type="EMBL" id="BJVA01000023">
    <property type="protein sequence ID" value="GEK97355.1"/>
    <property type="molecule type" value="Genomic_DNA"/>
</dbReference>
<organism evidence="12 13">
    <name type="scientific">Gluconobacter kanchanaburiensis NBRC 103587</name>
    <dbReference type="NCBI Taxonomy" id="1307948"/>
    <lineage>
        <taxon>Bacteria</taxon>
        <taxon>Pseudomonadati</taxon>
        <taxon>Pseudomonadota</taxon>
        <taxon>Alphaproteobacteria</taxon>
        <taxon>Acetobacterales</taxon>
        <taxon>Acetobacteraceae</taxon>
        <taxon>Gluconobacter</taxon>
    </lineage>
</organism>
<proteinExistence type="inferred from homology"/>
<evidence type="ECO:0000259" key="11">
    <source>
        <dbReference type="Pfam" id="PF04313"/>
    </source>
</evidence>
<dbReference type="Gene3D" id="3.90.1570.50">
    <property type="match status" value="1"/>
</dbReference>
<dbReference type="EC" id="3.1.21.3" evidence="3"/>
<comment type="caution">
    <text evidence="12">The sequence shown here is derived from an EMBL/GenBank/DDBJ whole genome shotgun (WGS) entry which is preliminary data.</text>
</comment>
<evidence type="ECO:0000256" key="1">
    <source>
        <dbReference type="ARBA" id="ARBA00000851"/>
    </source>
</evidence>
<evidence type="ECO:0000256" key="10">
    <source>
        <dbReference type="ARBA" id="ARBA00023125"/>
    </source>
</evidence>
<dbReference type="Proteomes" id="UP000321079">
    <property type="component" value="Unassembled WGS sequence"/>
</dbReference>
<evidence type="ECO:0000256" key="6">
    <source>
        <dbReference type="ARBA" id="ARBA00022747"/>
    </source>
</evidence>
<evidence type="ECO:0000313" key="13">
    <source>
        <dbReference type="Proteomes" id="UP000321079"/>
    </source>
</evidence>
<dbReference type="PANTHER" id="PTHR30195:SF15">
    <property type="entry name" value="TYPE I RESTRICTION ENZYME HINDI ENDONUCLEASE SUBUNIT"/>
    <property type="match status" value="1"/>
</dbReference>
<keyword evidence="13" id="KW-1185">Reference proteome</keyword>
<keyword evidence="8" id="KW-0378">Hydrolase</keyword>
<dbReference type="GO" id="GO:0009035">
    <property type="term" value="F:type I site-specific deoxyribonuclease activity"/>
    <property type="evidence" value="ECO:0007669"/>
    <property type="project" value="UniProtKB-EC"/>
</dbReference>
<dbReference type="InterPro" id="IPR007409">
    <property type="entry name" value="Restrct_endonuc_type1_HsdR_N"/>
</dbReference>
<gene>
    <name evidence="12" type="ORF">GKA01_25520</name>
</gene>
<evidence type="ECO:0000256" key="3">
    <source>
        <dbReference type="ARBA" id="ARBA00012654"/>
    </source>
</evidence>
<keyword evidence="9" id="KW-0067">ATP-binding</keyword>
<evidence type="ECO:0000256" key="8">
    <source>
        <dbReference type="ARBA" id="ARBA00022801"/>
    </source>
</evidence>
<evidence type="ECO:0000256" key="4">
    <source>
        <dbReference type="ARBA" id="ARBA00022722"/>
    </source>
</evidence>